<dbReference type="PANTHER" id="PTHR12746:SF2">
    <property type="entry name" value="60S RIBOSOMAL EXPORT PROTEIN NMD3"/>
    <property type="match status" value="1"/>
</dbReference>
<sequence>MSRSAFCPRCGEPVEGGDRPELPGAPAAAETGLCDACYFEDFELVSAPEKLTIRVCAQCGAVHRGNRWVDVGAEDYTDVAIDAVAESLGVHLDAAEVAWQVEPEQVDQNTIRMHCLFTGVVRGEAIEEEVVVPVTISRETCTRCGRIAGSYYASVVQLRARERTPTKEEREAAKEISHEIVEEMEATGDRNAFVTEIDDTADGVDVKVSTTNIGKKISQRLVNRFGGSFSDSETLVTEDEDGNEVYRVTYAVRLPPFTKGDVIDPEDGEGPVLVGSARGTVKGRRLATGERYESGFEEGDAPEARRLGRREDAQQTTLVSVEDERAVQVLDPETYESKTIPRPDFLDTESGTVSVLKSRAGLHAVPEDGPE</sequence>
<evidence type="ECO:0000313" key="4">
    <source>
        <dbReference type="Proteomes" id="UP000075321"/>
    </source>
</evidence>
<protein>
    <submittedName>
        <fullName evidence="3">NMD3 family protein</fullName>
    </submittedName>
</protein>
<dbReference type="RefSeq" id="WP_066379766.1">
    <property type="nucleotide sequence ID" value="NZ_LTAZ01000003.1"/>
</dbReference>
<dbReference type="Proteomes" id="UP000075321">
    <property type="component" value="Unassembled WGS sequence"/>
</dbReference>
<evidence type="ECO:0000313" key="3">
    <source>
        <dbReference type="EMBL" id="KYH26888.1"/>
    </source>
</evidence>
<dbReference type="OrthoDB" id="15051at2157"/>
<evidence type="ECO:0000259" key="2">
    <source>
        <dbReference type="Pfam" id="PF04981"/>
    </source>
</evidence>
<comment type="caution">
    <text evidence="3">The sequence shown here is derived from an EMBL/GenBank/DDBJ whole genome shotgun (WGS) entry which is preliminary data.</text>
</comment>
<dbReference type="GO" id="GO:0043023">
    <property type="term" value="F:ribosomal large subunit binding"/>
    <property type="evidence" value="ECO:0007669"/>
    <property type="project" value="InterPro"/>
</dbReference>
<accession>A0A151AGV7</accession>
<organism evidence="3 4">
    <name type="scientific">Halalkalicoccus paucihalophilus</name>
    <dbReference type="NCBI Taxonomy" id="1008153"/>
    <lineage>
        <taxon>Archaea</taxon>
        <taxon>Methanobacteriati</taxon>
        <taxon>Methanobacteriota</taxon>
        <taxon>Stenosarchaea group</taxon>
        <taxon>Halobacteria</taxon>
        <taxon>Halobacteriales</taxon>
        <taxon>Halococcaceae</taxon>
        <taxon>Halalkalicoccus</taxon>
    </lineage>
</organism>
<keyword evidence="4" id="KW-1185">Reference proteome</keyword>
<dbReference type="InterPro" id="IPR007064">
    <property type="entry name" value="Nmd3_N"/>
</dbReference>
<evidence type="ECO:0000256" key="1">
    <source>
        <dbReference type="SAM" id="MobiDB-lite"/>
    </source>
</evidence>
<dbReference type="EMBL" id="LTAZ01000003">
    <property type="protein sequence ID" value="KYH26888.1"/>
    <property type="molecule type" value="Genomic_DNA"/>
</dbReference>
<feature type="compositionally biased region" description="Basic and acidic residues" evidence="1">
    <location>
        <begin position="302"/>
        <end position="313"/>
    </location>
</feature>
<dbReference type="AlphaFoldDB" id="A0A151AGV7"/>
<dbReference type="PATRIC" id="fig|1008153.3.peg.778"/>
<proteinExistence type="predicted"/>
<dbReference type="PANTHER" id="PTHR12746">
    <property type="entry name" value="NONSENSE-MEDIATED MRNA DECAY PROTEIN 3"/>
    <property type="match status" value="1"/>
</dbReference>
<feature type="region of interest" description="Disordered" evidence="1">
    <location>
        <begin position="1"/>
        <end position="24"/>
    </location>
</feature>
<reference evidence="3 4" key="1">
    <citation type="submission" date="2016-02" db="EMBL/GenBank/DDBJ databases">
        <title>Genome sequence of Halalkalicoccus paucihalophilus DSM 24557.</title>
        <authorList>
            <person name="Poehlein A."/>
            <person name="Daniel R."/>
        </authorList>
    </citation>
    <scope>NUCLEOTIDE SEQUENCE [LARGE SCALE GENOMIC DNA]</scope>
    <source>
        <strain evidence="3 4">DSM 24557</strain>
    </source>
</reference>
<name>A0A151AGV7_9EURY</name>
<dbReference type="InterPro" id="IPR039768">
    <property type="entry name" value="Nmd3"/>
</dbReference>
<dbReference type="Pfam" id="PF04981">
    <property type="entry name" value="NMD3"/>
    <property type="match status" value="1"/>
</dbReference>
<dbReference type="GO" id="GO:0005737">
    <property type="term" value="C:cytoplasm"/>
    <property type="evidence" value="ECO:0007669"/>
    <property type="project" value="TreeGrafter"/>
</dbReference>
<feature type="region of interest" description="Disordered" evidence="1">
    <location>
        <begin position="291"/>
        <end position="316"/>
    </location>
</feature>
<gene>
    <name evidence="3" type="ORF">HAPAU_07760</name>
</gene>
<feature type="domain" description="Nmd3 N-terminal" evidence="2">
    <location>
        <begin position="7"/>
        <end position="254"/>
    </location>
</feature>